<evidence type="ECO:0000313" key="4">
    <source>
        <dbReference type="EMBL" id="KAH9832636.1"/>
    </source>
</evidence>
<feature type="compositionally biased region" description="Low complexity" evidence="1">
    <location>
        <begin position="272"/>
        <end position="293"/>
    </location>
</feature>
<feature type="compositionally biased region" description="Low complexity" evidence="1">
    <location>
        <begin position="716"/>
        <end position="732"/>
    </location>
</feature>
<feature type="signal peptide" evidence="2">
    <location>
        <begin position="1"/>
        <end position="21"/>
    </location>
</feature>
<feature type="compositionally biased region" description="Polar residues" evidence="1">
    <location>
        <begin position="963"/>
        <end position="972"/>
    </location>
</feature>
<feature type="compositionally biased region" description="Polar residues" evidence="1">
    <location>
        <begin position="933"/>
        <end position="942"/>
    </location>
</feature>
<dbReference type="InterPro" id="IPR052292">
    <property type="entry name" value="Glucose_repression_reg"/>
</dbReference>
<feature type="region of interest" description="Disordered" evidence="1">
    <location>
        <begin position="703"/>
        <end position="974"/>
    </location>
</feature>
<keyword evidence="5" id="KW-1185">Reference proteome</keyword>
<feature type="compositionally biased region" description="Pro residues" evidence="1">
    <location>
        <begin position="839"/>
        <end position="849"/>
    </location>
</feature>
<feature type="domain" description="Nitrogen regulatory protein areA GATA-like" evidence="3">
    <location>
        <begin position="52"/>
        <end position="79"/>
    </location>
</feature>
<dbReference type="RefSeq" id="XP_047775554.1">
    <property type="nucleotide sequence ID" value="XM_047917384.1"/>
</dbReference>
<protein>
    <recommendedName>
        <fullName evidence="3">Nitrogen regulatory protein areA GATA-like domain-containing protein</fullName>
    </recommendedName>
</protein>
<evidence type="ECO:0000313" key="5">
    <source>
        <dbReference type="Proteomes" id="UP000814176"/>
    </source>
</evidence>
<comment type="caution">
    <text evidence="4">The sequence shown here is derived from an EMBL/GenBank/DDBJ whole genome shotgun (WGS) entry which is preliminary data.</text>
</comment>
<gene>
    <name evidence="4" type="ORF">C8Q71DRAFT_262247</name>
</gene>
<feature type="chain" id="PRO_5045396354" description="Nitrogen regulatory protein areA GATA-like domain-containing protein" evidence="2">
    <location>
        <begin position="22"/>
        <end position="998"/>
    </location>
</feature>
<feature type="compositionally biased region" description="Low complexity" evidence="1">
    <location>
        <begin position="850"/>
        <end position="867"/>
    </location>
</feature>
<name>A0ABQ8K6K2_9APHY</name>
<organism evidence="4 5">
    <name type="scientific">Rhodofomes roseus</name>
    <dbReference type="NCBI Taxonomy" id="34475"/>
    <lineage>
        <taxon>Eukaryota</taxon>
        <taxon>Fungi</taxon>
        <taxon>Dikarya</taxon>
        <taxon>Basidiomycota</taxon>
        <taxon>Agaricomycotina</taxon>
        <taxon>Agaricomycetes</taxon>
        <taxon>Polyporales</taxon>
        <taxon>Rhodofomes</taxon>
    </lineage>
</organism>
<feature type="compositionally biased region" description="Acidic residues" evidence="1">
    <location>
        <begin position="339"/>
        <end position="355"/>
    </location>
</feature>
<feature type="compositionally biased region" description="Polar residues" evidence="1">
    <location>
        <begin position="115"/>
        <end position="146"/>
    </location>
</feature>
<evidence type="ECO:0000256" key="2">
    <source>
        <dbReference type="SAM" id="SignalP"/>
    </source>
</evidence>
<dbReference type="EMBL" id="JADCUA010000021">
    <property type="protein sequence ID" value="KAH9832636.1"/>
    <property type="molecule type" value="Genomic_DNA"/>
</dbReference>
<sequence length="998" mass="106372">MPMPVILTSYLPVLLVSVTHSTAPDDSSFSTLPEGQVDYLSHEWREEDVWRSWRSMTRQKNAIANGTRLENASWRTWWKQRNKLKTISPETLNWLKDSDVTWLYGPLHIGADWSPTASRNPESHSLQPLQRQNSMSAIHSPATSRPNPAPVVQPKKPILKRRSISQLLSLPTSPWFEQGESDEEDVASLDQQQQHGEHGSQKRPPLLHTKSDTHISLRGRAHRKDSPPRIIAQSGTPAPATVVRDASAASGMPSVACGMMSGASSDASQATSGSDPDLSGGSSVSGESPTGSSAASEQGLKKKHISFNTFVEQCIAIEKPDLQRQAPGPRRSPVTGSDDGYDEDSEVTNEDEDEGPMTYYQARQSTMHSDSDDDEDEDDVLEMRTASSRSRTSSAASTLPRKLLLALDVPRAPHPHLRPPLVRRSSTGTEHVTIAPIAPTMLKGTGVGNNLTSPGLPTPVTKELELVYAPPSNSNYSLQRSPSLTQEDVYRHRESYFSVGTSPSPESRSPLASPPIATVNALPPPPRLSSSPPKYEVASRSFFPRQTYSESPMHMDTVVEDTFDYFDGPPVLNENYTPEWQQGNKDSAALNTNAIPTKFAEGGAESVQVGRSSGLIESPPVYSPTHSPETPVVVVNEVNGAMEERTERSREPSPSQISSDDSTNPPMFVHTAPVAVPRIGTTHPQISFSPHVADSTLLSPNLSPCRGRTSASPTCGSVSGSTTTGSSSYSRSTDSRSESRGRSLTRSASLSDCERSSSRGTSSPIGSLSPTGSALALGGAVAFARGRDRGRRMGSDESDRGRDRTGRALAASVSPPGVVNSPTRAGREASDSSTASVDVPPPKGEPSSPPSSVSGSSTASTSTARPSQAQDSAPLPRIAVHTGPSAPLLIPSPIPEEEEIRRLSHPTPVNSPVNALKASITSPGIPVAKLEPQPTTLSSPSTAEGEISASSPIAIPRKDRTPRSSLDGQQDGTFVGRAADMVSSARGLLGSIWNTGTA</sequence>
<feature type="region of interest" description="Disordered" evidence="1">
    <location>
        <begin position="642"/>
        <end position="669"/>
    </location>
</feature>
<evidence type="ECO:0000259" key="3">
    <source>
        <dbReference type="Pfam" id="PF08550"/>
    </source>
</evidence>
<feature type="region of interest" description="Disordered" evidence="1">
    <location>
        <begin position="170"/>
        <end position="247"/>
    </location>
</feature>
<feature type="region of interest" description="Disordered" evidence="1">
    <location>
        <begin position="115"/>
        <end position="158"/>
    </location>
</feature>
<proteinExistence type="predicted"/>
<feature type="compositionally biased region" description="Acidic residues" evidence="1">
    <location>
        <begin position="371"/>
        <end position="380"/>
    </location>
</feature>
<reference evidence="4 5" key="1">
    <citation type="journal article" date="2021" name="Environ. Microbiol.">
        <title>Gene family expansions and transcriptome signatures uncover fungal adaptations to wood decay.</title>
        <authorList>
            <person name="Hage H."/>
            <person name="Miyauchi S."/>
            <person name="Viragh M."/>
            <person name="Drula E."/>
            <person name="Min B."/>
            <person name="Chaduli D."/>
            <person name="Navarro D."/>
            <person name="Favel A."/>
            <person name="Norest M."/>
            <person name="Lesage-Meessen L."/>
            <person name="Balint B."/>
            <person name="Merenyi Z."/>
            <person name="de Eugenio L."/>
            <person name="Morin E."/>
            <person name="Martinez A.T."/>
            <person name="Baldrian P."/>
            <person name="Stursova M."/>
            <person name="Martinez M.J."/>
            <person name="Novotny C."/>
            <person name="Magnuson J.K."/>
            <person name="Spatafora J.W."/>
            <person name="Maurice S."/>
            <person name="Pangilinan J."/>
            <person name="Andreopoulos W."/>
            <person name="LaButti K."/>
            <person name="Hundley H."/>
            <person name="Na H."/>
            <person name="Kuo A."/>
            <person name="Barry K."/>
            <person name="Lipzen A."/>
            <person name="Henrissat B."/>
            <person name="Riley R."/>
            <person name="Ahrendt S."/>
            <person name="Nagy L.G."/>
            <person name="Grigoriev I.V."/>
            <person name="Martin F."/>
            <person name="Rosso M.N."/>
        </authorList>
    </citation>
    <scope>NUCLEOTIDE SEQUENCE [LARGE SCALE GENOMIC DNA]</scope>
    <source>
        <strain evidence="4 5">CIRM-BRFM 1785</strain>
    </source>
</reference>
<feature type="compositionally biased region" description="Polar residues" evidence="1">
    <location>
        <begin position="656"/>
        <end position="665"/>
    </location>
</feature>
<dbReference type="Proteomes" id="UP000814176">
    <property type="component" value="Unassembled WGS sequence"/>
</dbReference>
<feature type="compositionally biased region" description="Low complexity" evidence="1">
    <location>
        <begin position="384"/>
        <end position="398"/>
    </location>
</feature>
<dbReference type="PANTHER" id="PTHR28051">
    <property type="entry name" value="PROTEIN MTL1-RELATED"/>
    <property type="match status" value="1"/>
</dbReference>
<feature type="region of interest" description="Disordered" evidence="1">
    <location>
        <begin position="497"/>
        <end position="535"/>
    </location>
</feature>
<dbReference type="InterPro" id="IPR013860">
    <property type="entry name" value="AreA_GATA"/>
</dbReference>
<feature type="region of interest" description="Disordered" evidence="1">
    <location>
        <begin position="260"/>
        <end position="300"/>
    </location>
</feature>
<dbReference type="GeneID" id="71998116"/>
<feature type="compositionally biased region" description="Low complexity" evidence="1">
    <location>
        <begin position="758"/>
        <end position="769"/>
    </location>
</feature>
<feature type="compositionally biased region" description="Polar residues" evidence="1">
    <location>
        <begin position="262"/>
        <end position="271"/>
    </location>
</feature>
<feature type="compositionally biased region" description="Basic and acidic residues" evidence="1">
    <location>
        <begin position="785"/>
        <end position="806"/>
    </location>
</feature>
<dbReference type="PANTHER" id="PTHR28051:SF1">
    <property type="entry name" value="PROTEIN MTL1-RELATED"/>
    <property type="match status" value="1"/>
</dbReference>
<keyword evidence="2" id="KW-0732">Signal</keyword>
<feature type="region of interest" description="Disordered" evidence="1">
    <location>
        <begin position="318"/>
        <end position="398"/>
    </location>
</feature>
<feature type="compositionally biased region" description="Basic and acidic residues" evidence="1">
    <location>
        <begin position="642"/>
        <end position="651"/>
    </location>
</feature>
<accession>A0ABQ8K6K2</accession>
<dbReference type="Pfam" id="PF08550">
    <property type="entry name" value="GATA_AreA"/>
    <property type="match status" value="1"/>
</dbReference>
<evidence type="ECO:0000256" key="1">
    <source>
        <dbReference type="SAM" id="MobiDB-lite"/>
    </source>
</evidence>
<feature type="compositionally biased region" description="Polar residues" evidence="1">
    <location>
        <begin position="498"/>
        <end position="507"/>
    </location>
</feature>